<sequence>MALYDTGVGTAHLAPLLYKTMVRTCSDDRMAVQDLLSEESNFKIGTDPGTRAAYANGTLPLAGRTVNSKLDAHNSDYAPHDTITIRARV</sequence>
<reference evidence="1" key="1">
    <citation type="submission" date="2022-03" db="EMBL/GenBank/DDBJ databases">
        <authorList>
            <person name="Martin H S."/>
        </authorList>
    </citation>
    <scope>NUCLEOTIDE SEQUENCE</scope>
</reference>
<keyword evidence="2" id="KW-1185">Reference proteome</keyword>
<evidence type="ECO:0000313" key="2">
    <source>
        <dbReference type="Proteomes" id="UP000837857"/>
    </source>
</evidence>
<organism evidence="1 2">
    <name type="scientific">Iphiclides podalirius</name>
    <name type="common">scarce swallowtail</name>
    <dbReference type="NCBI Taxonomy" id="110791"/>
    <lineage>
        <taxon>Eukaryota</taxon>
        <taxon>Metazoa</taxon>
        <taxon>Ecdysozoa</taxon>
        <taxon>Arthropoda</taxon>
        <taxon>Hexapoda</taxon>
        <taxon>Insecta</taxon>
        <taxon>Pterygota</taxon>
        <taxon>Neoptera</taxon>
        <taxon>Endopterygota</taxon>
        <taxon>Lepidoptera</taxon>
        <taxon>Glossata</taxon>
        <taxon>Ditrysia</taxon>
        <taxon>Papilionoidea</taxon>
        <taxon>Papilionidae</taxon>
        <taxon>Papilioninae</taxon>
        <taxon>Iphiclides</taxon>
    </lineage>
</organism>
<proteinExistence type="predicted"/>
<dbReference type="Proteomes" id="UP000837857">
    <property type="component" value="Chromosome 24"/>
</dbReference>
<protein>
    <submittedName>
        <fullName evidence="1">Uncharacterized protein</fullName>
    </submittedName>
</protein>
<accession>A0ABN8IL91</accession>
<evidence type="ECO:0000313" key="1">
    <source>
        <dbReference type="EMBL" id="CAH2057109.1"/>
    </source>
</evidence>
<dbReference type="EMBL" id="OW152836">
    <property type="protein sequence ID" value="CAH2057109.1"/>
    <property type="molecule type" value="Genomic_DNA"/>
</dbReference>
<name>A0ABN8IL91_9NEOP</name>
<feature type="non-terminal residue" evidence="1">
    <location>
        <position position="89"/>
    </location>
</feature>
<gene>
    <name evidence="1" type="ORF">IPOD504_LOCUS10009</name>
</gene>